<gene>
    <name evidence="3" type="ORF">SAMN04488543_1555</name>
</gene>
<sequence length="277" mass="28861">MVRAVPSVALLALALALVAAAAVGAVVGSGAAPANSRAVVTALAAMARLSLVSTVTPRGPRARLVEVVRVSVCQSDSVCSDNPTFPGTLGVIEPLPQAQRWNVPLRCRRCSFLTSEGCDVLVITMSAGCSVRAAVHVVLHVRADPAGRFNRSCHHNDGSPPCRGVSRCSRVRAQLVAGRRHQPQPAMPPGLKLFRGSLALSALCFCCDVVAYRQLVNANKPGHPKGVRASCSVELVSQPLQERGQRRTPQTARSVASADRAALSSTSLGTSTPDPGA</sequence>
<keyword evidence="4" id="KW-1185">Reference proteome</keyword>
<feature type="signal peptide" evidence="2">
    <location>
        <begin position="1"/>
        <end position="21"/>
    </location>
</feature>
<reference evidence="3 4" key="1">
    <citation type="submission" date="2016-10" db="EMBL/GenBank/DDBJ databases">
        <authorList>
            <person name="de Groot N.N."/>
        </authorList>
    </citation>
    <scope>NUCLEOTIDE SEQUENCE [LARGE SCALE GENOMIC DNA]</scope>
    <source>
        <strain evidence="3 4">DSM 21741</strain>
    </source>
</reference>
<evidence type="ECO:0000313" key="4">
    <source>
        <dbReference type="Proteomes" id="UP000199092"/>
    </source>
</evidence>
<evidence type="ECO:0000256" key="2">
    <source>
        <dbReference type="SAM" id="SignalP"/>
    </source>
</evidence>
<dbReference type="Proteomes" id="UP000199092">
    <property type="component" value="Chromosome I"/>
</dbReference>
<dbReference type="AlphaFoldDB" id="A0A1H1RH11"/>
<feature type="region of interest" description="Disordered" evidence="1">
    <location>
        <begin position="238"/>
        <end position="277"/>
    </location>
</feature>
<proteinExistence type="predicted"/>
<evidence type="ECO:0000313" key="3">
    <source>
        <dbReference type="EMBL" id="SDS34943.1"/>
    </source>
</evidence>
<feature type="compositionally biased region" description="Low complexity" evidence="1">
    <location>
        <begin position="263"/>
        <end position="277"/>
    </location>
</feature>
<accession>A0A1H1RH11</accession>
<name>A0A1H1RH11_9ACTN</name>
<dbReference type="EMBL" id="LT629749">
    <property type="protein sequence ID" value="SDS34943.1"/>
    <property type="molecule type" value="Genomic_DNA"/>
</dbReference>
<feature type="chain" id="PRO_5009258849" evidence="2">
    <location>
        <begin position="22"/>
        <end position="277"/>
    </location>
</feature>
<organism evidence="3 4">
    <name type="scientific">Friedmanniella luteola</name>
    <dbReference type="NCBI Taxonomy" id="546871"/>
    <lineage>
        <taxon>Bacteria</taxon>
        <taxon>Bacillati</taxon>
        <taxon>Actinomycetota</taxon>
        <taxon>Actinomycetes</taxon>
        <taxon>Propionibacteriales</taxon>
        <taxon>Nocardioidaceae</taxon>
        <taxon>Friedmanniella</taxon>
    </lineage>
</organism>
<evidence type="ECO:0000256" key="1">
    <source>
        <dbReference type="SAM" id="MobiDB-lite"/>
    </source>
</evidence>
<protein>
    <submittedName>
        <fullName evidence="3">Uncharacterized protein</fullName>
    </submittedName>
</protein>
<keyword evidence="2" id="KW-0732">Signal</keyword>